<evidence type="ECO:0000313" key="2">
    <source>
        <dbReference type="EMBL" id="TKH13965.1"/>
    </source>
</evidence>
<protein>
    <submittedName>
        <fullName evidence="2">Carboxymuconolactone decarboxylase family protein</fullName>
    </submittedName>
</protein>
<dbReference type="InterPro" id="IPR029032">
    <property type="entry name" value="AhpD-like"/>
</dbReference>
<dbReference type="PANTHER" id="PTHR34846">
    <property type="entry name" value="4-CARBOXYMUCONOLACTONE DECARBOXYLASE FAMILY PROTEIN (AFU_ORTHOLOGUE AFUA_6G11590)"/>
    <property type="match status" value="1"/>
</dbReference>
<feature type="domain" description="Carboxymuconolactone decarboxylase-like" evidence="1">
    <location>
        <begin position="13"/>
        <end position="93"/>
    </location>
</feature>
<accession>A0A9X8ZJ34</accession>
<dbReference type="InterPro" id="IPR004675">
    <property type="entry name" value="AhpD_core"/>
</dbReference>
<dbReference type="AlphaFoldDB" id="A0A9X8ZJ34"/>
<dbReference type="Proteomes" id="UP000309170">
    <property type="component" value="Unassembled WGS sequence"/>
</dbReference>
<dbReference type="Gene3D" id="1.20.1290.10">
    <property type="entry name" value="AhpD-like"/>
    <property type="match status" value="1"/>
</dbReference>
<dbReference type="NCBIfam" id="TIGR00778">
    <property type="entry name" value="ahpD_dom"/>
    <property type="match status" value="1"/>
</dbReference>
<dbReference type="SUPFAM" id="SSF69118">
    <property type="entry name" value="AhpD-like"/>
    <property type="match status" value="1"/>
</dbReference>
<dbReference type="OrthoDB" id="9801997at2"/>
<dbReference type="InterPro" id="IPR003779">
    <property type="entry name" value="CMD-like"/>
</dbReference>
<name>A0A9X8ZJ34_9BACI</name>
<evidence type="ECO:0000259" key="1">
    <source>
        <dbReference type="Pfam" id="PF02627"/>
    </source>
</evidence>
<sequence>MEQRINYMKTNREVVKLMMGLEEYKKTTGIDSTLIELIKIRASQINGCAYCLDMHTKDARAMGETEQRIYCLSAWRESPFYSDSERVALELTEAVTAISANGVPDDLYERVRVHFDEKQYIDLVTIIITINGWNRLAISAQSIPGHYKPVMEK</sequence>
<dbReference type="PANTHER" id="PTHR34846:SF10">
    <property type="entry name" value="CYTOPLASMIC PROTEIN"/>
    <property type="match status" value="1"/>
</dbReference>
<dbReference type="EMBL" id="SZNT01000064">
    <property type="protein sequence ID" value="TKH13965.1"/>
    <property type="molecule type" value="Genomic_DNA"/>
</dbReference>
<reference evidence="2 3" key="1">
    <citation type="journal article" date="2019" name="Environ. Microbiol.">
        <title>An active ?-lactamase is a part of an orchestrated cell wall stress resistance network of Bacillus subtilis and related rhizosphere species.</title>
        <authorList>
            <person name="Bucher T."/>
            <person name="Keren-Paz A."/>
            <person name="Hausser J."/>
            <person name="Olender T."/>
            <person name="Cytryn E."/>
            <person name="Kolodkin-Gal I."/>
        </authorList>
    </citation>
    <scope>NUCLEOTIDE SEQUENCE [LARGE SCALE GENOMIC DNA]</scope>
    <source>
        <strain evidence="2 3">I4</strain>
    </source>
</reference>
<dbReference type="Pfam" id="PF02627">
    <property type="entry name" value="CMD"/>
    <property type="match status" value="1"/>
</dbReference>
<organism evidence="2 3">
    <name type="scientific">Peribacillus simplex</name>
    <dbReference type="NCBI Taxonomy" id="1478"/>
    <lineage>
        <taxon>Bacteria</taxon>
        <taxon>Bacillati</taxon>
        <taxon>Bacillota</taxon>
        <taxon>Bacilli</taxon>
        <taxon>Bacillales</taxon>
        <taxon>Bacillaceae</taxon>
        <taxon>Peribacillus</taxon>
    </lineage>
</organism>
<gene>
    <name evidence="2" type="ORF">FC678_06030</name>
</gene>
<proteinExistence type="predicted"/>
<comment type="caution">
    <text evidence="2">The sequence shown here is derived from an EMBL/GenBank/DDBJ whole genome shotgun (WGS) entry which is preliminary data.</text>
</comment>
<dbReference type="RefSeq" id="WP_137019225.1">
    <property type="nucleotide sequence ID" value="NZ_SZNS01000045.1"/>
</dbReference>
<dbReference type="GO" id="GO:0051920">
    <property type="term" value="F:peroxiredoxin activity"/>
    <property type="evidence" value="ECO:0007669"/>
    <property type="project" value="InterPro"/>
</dbReference>
<evidence type="ECO:0000313" key="3">
    <source>
        <dbReference type="Proteomes" id="UP000309170"/>
    </source>
</evidence>